<dbReference type="Pfam" id="PF05140">
    <property type="entry name" value="ResB"/>
    <property type="match status" value="1"/>
</dbReference>
<evidence type="ECO:0000256" key="5">
    <source>
        <dbReference type="ARBA" id="ARBA00023136"/>
    </source>
</evidence>
<organism evidence="8">
    <name type="scientific">freshwater metagenome</name>
    <dbReference type="NCBI Taxonomy" id="449393"/>
    <lineage>
        <taxon>unclassified sequences</taxon>
        <taxon>metagenomes</taxon>
        <taxon>ecological metagenomes</taxon>
    </lineage>
</organism>
<dbReference type="PANTHER" id="PTHR31566:SF0">
    <property type="entry name" value="CYTOCHROME C BIOGENESIS PROTEIN CCS1, CHLOROPLASTIC"/>
    <property type="match status" value="1"/>
</dbReference>
<name>A0A6J6N5T2_9ZZZZ</name>
<dbReference type="InterPro" id="IPR007816">
    <property type="entry name" value="ResB-like_domain"/>
</dbReference>
<dbReference type="InterPro" id="IPR023494">
    <property type="entry name" value="Cyt_c_bgen_Ccs1/CcsB/ResB"/>
</dbReference>
<feature type="transmembrane region" description="Helical" evidence="6">
    <location>
        <begin position="434"/>
        <end position="452"/>
    </location>
</feature>
<keyword evidence="3" id="KW-0201">Cytochrome c-type biogenesis</keyword>
<dbReference type="EMBL" id="CAEZXN010000001">
    <property type="protein sequence ID" value="CAB4682407.1"/>
    <property type="molecule type" value="Genomic_DNA"/>
</dbReference>
<evidence type="ECO:0000256" key="6">
    <source>
        <dbReference type="SAM" id="Phobius"/>
    </source>
</evidence>
<evidence type="ECO:0000256" key="4">
    <source>
        <dbReference type="ARBA" id="ARBA00022989"/>
    </source>
</evidence>
<dbReference type="EMBL" id="CAEZXB010000021">
    <property type="protein sequence ID" value="CAB4680294.1"/>
    <property type="molecule type" value="Genomic_DNA"/>
</dbReference>
<evidence type="ECO:0000256" key="1">
    <source>
        <dbReference type="ARBA" id="ARBA00004141"/>
    </source>
</evidence>
<evidence type="ECO:0000256" key="3">
    <source>
        <dbReference type="ARBA" id="ARBA00022748"/>
    </source>
</evidence>
<comment type="subcellular location">
    <subcellularLocation>
        <location evidence="1">Membrane</location>
        <topology evidence="1">Multi-pass membrane protein</topology>
    </subcellularLocation>
</comment>
<feature type="transmembrane region" description="Helical" evidence="6">
    <location>
        <begin position="173"/>
        <end position="191"/>
    </location>
</feature>
<evidence type="ECO:0000313" key="9">
    <source>
        <dbReference type="EMBL" id="CAB4682407.1"/>
    </source>
</evidence>
<feature type="transmembrane region" description="Helical" evidence="6">
    <location>
        <begin position="82"/>
        <end position="104"/>
    </location>
</feature>
<protein>
    <submittedName>
        <fullName evidence="8">Unannotated protein</fullName>
    </submittedName>
</protein>
<sequence length="502" mass="54993">MSEISPVDLGGIGALRWFWRQLTSMKTALILLMLLAVASIPGSLLPQRSQNPIAVNEYVLNHAGAAKWLERLSLFNVYGSPWFSAIYILLFISLIGCVIPRMLIHIRALSARPPKTPQNLDRLTFPRSAESTTRPDEILDLAQSWFKKHHFRWERESDAVSAEKGYLRESGNVLFHLSLILFLVAMGIASAQGAKGEAIVVEGETFTNSATSYDNLSNGSKFDLRNLAPFTLKIDRFVPTYDLATGAPIDYKLFVTARDSGGAAKKELIQVNHPLSFGSTNIYLQANGYAPVVTVKDGAGNIVMDGPVVFLPQDANLTSTGAIKLPDAAPTQLGFVGTFLPTATMDKVRGGFSTFPDAVEPRLLLSAWTGDLGLDKGLPQSVYRLDTAKMKRIGLKQLSVGQSWKLPDGVGSITFRGWERWVNLQVVRDPGKEIALAGGVLAILGLLATLFVKRRRIWVRARLNEDGATVLSIAGLTRQEYEGFEAEMNDFWNALTAGGEDQ</sequence>
<keyword evidence="5 6" id="KW-0472">Membrane</keyword>
<reference evidence="8" key="1">
    <citation type="submission" date="2020-05" db="EMBL/GenBank/DDBJ databases">
        <authorList>
            <person name="Chiriac C."/>
            <person name="Salcher M."/>
            <person name="Ghai R."/>
            <person name="Kavagutti S V."/>
        </authorList>
    </citation>
    <scope>NUCLEOTIDE SEQUENCE</scope>
</reference>
<evidence type="ECO:0000313" key="10">
    <source>
        <dbReference type="EMBL" id="CAB4843061.1"/>
    </source>
</evidence>
<dbReference type="GO" id="GO:0016020">
    <property type="term" value="C:membrane"/>
    <property type="evidence" value="ECO:0007669"/>
    <property type="project" value="UniProtKB-SubCell"/>
</dbReference>
<accession>A0A6J6N5T2</accession>
<feature type="domain" description="ResB-like" evidence="7">
    <location>
        <begin position="25"/>
        <end position="488"/>
    </location>
</feature>
<evidence type="ECO:0000313" key="8">
    <source>
        <dbReference type="EMBL" id="CAB4680294.1"/>
    </source>
</evidence>
<evidence type="ECO:0000256" key="2">
    <source>
        <dbReference type="ARBA" id="ARBA00022692"/>
    </source>
</evidence>
<proteinExistence type="predicted"/>
<gene>
    <name evidence="8" type="ORF">UFOPK2342_01092</name>
    <name evidence="9" type="ORF">UFOPK2423_00030</name>
    <name evidence="10" type="ORF">UFOPK3266_00802</name>
</gene>
<dbReference type="AlphaFoldDB" id="A0A6J6N5T2"/>
<keyword evidence="4 6" id="KW-1133">Transmembrane helix</keyword>
<evidence type="ECO:0000259" key="7">
    <source>
        <dbReference type="Pfam" id="PF05140"/>
    </source>
</evidence>
<dbReference type="EMBL" id="CAFBAA010000017">
    <property type="protein sequence ID" value="CAB4843061.1"/>
    <property type="molecule type" value="Genomic_DNA"/>
</dbReference>
<dbReference type="PANTHER" id="PTHR31566">
    <property type="entry name" value="CYTOCHROME C BIOGENESIS PROTEIN CCS1, CHLOROPLASTIC"/>
    <property type="match status" value="1"/>
</dbReference>
<keyword evidence="2 6" id="KW-0812">Transmembrane</keyword>
<feature type="transmembrane region" description="Helical" evidence="6">
    <location>
        <begin position="28"/>
        <end position="45"/>
    </location>
</feature>
<dbReference type="GO" id="GO:0017004">
    <property type="term" value="P:cytochrome complex assembly"/>
    <property type="evidence" value="ECO:0007669"/>
    <property type="project" value="UniProtKB-KW"/>
</dbReference>